<evidence type="ECO:0000313" key="3">
    <source>
        <dbReference type="EMBL" id="SVD90287.1"/>
    </source>
</evidence>
<feature type="compositionally biased region" description="Polar residues" evidence="1">
    <location>
        <begin position="1"/>
        <end position="13"/>
    </location>
</feature>
<dbReference type="GO" id="GO:0008270">
    <property type="term" value="F:zinc ion binding"/>
    <property type="evidence" value="ECO:0007669"/>
    <property type="project" value="InterPro"/>
</dbReference>
<dbReference type="Pfam" id="PF01717">
    <property type="entry name" value="Meth_synt_2"/>
    <property type="match status" value="1"/>
</dbReference>
<dbReference type="InterPro" id="IPR002629">
    <property type="entry name" value="Met_Synth_C/arc"/>
</dbReference>
<dbReference type="Gene3D" id="3.20.20.210">
    <property type="match status" value="1"/>
</dbReference>
<dbReference type="GO" id="GO:0009086">
    <property type="term" value="P:methionine biosynthetic process"/>
    <property type="evidence" value="ECO:0007669"/>
    <property type="project" value="InterPro"/>
</dbReference>
<dbReference type="PANTHER" id="PTHR43844:SF2">
    <property type="entry name" value="SYNTHASE, VITAMIN-B12 INDEPENDENT, PUTATIVE (AFU_ORTHOLOGUE AFUA_3G12060)-RELATED"/>
    <property type="match status" value="1"/>
</dbReference>
<reference evidence="3" key="1">
    <citation type="submission" date="2018-05" db="EMBL/GenBank/DDBJ databases">
        <authorList>
            <person name="Lanie J.A."/>
            <person name="Ng W.-L."/>
            <person name="Kazmierczak K.M."/>
            <person name="Andrzejewski T.M."/>
            <person name="Davidsen T.M."/>
            <person name="Wayne K.J."/>
            <person name="Tettelin H."/>
            <person name="Glass J.I."/>
            <person name="Rusch D."/>
            <person name="Podicherti R."/>
            <person name="Tsui H.-C.T."/>
            <person name="Winkler M.E."/>
        </authorList>
    </citation>
    <scope>NUCLEOTIDE SEQUENCE</scope>
</reference>
<sequence>MKNSSNRILTTHVGSMARPPEVVEALRPKEAGQPYDKQELESRIKNAVAAVVKRQVETGIDIPSDGEFSKSSFSGYANERLSGFENKPYDATDGPPQLRGRDRKAFAEFYKEYDGTQGTGAGGAAICTGPVAYIGQDIVANDMANLKAALAGLSIEEAFIPAIAPGTMELQRRNEHYATEEEYLYAIADAMHEEYMAIVDGGYILQI</sequence>
<dbReference type="GO" id="GO:0003871">
    <property type="term" value="F:5-methyltetrahydropteroyltriglutamate-homocysteine S-methyltransferase activity"/>
    <property type="evidence" value="ECO:0007669"/>
    <property type="project" value="InterPro"/>
</dbReference>
<dbReference type="SUPFAM" id="SSF51726">
    <property type="entry name" value="UROD/MetE-like"/>
    <property type="match status" value="1"/>
</dbReference>
<feature type="non-terminal residue" evidence="3">
    <location>
        <position position="207"/>
    </location>
</feature>
<name>A0A382Z462_9ZZZZ</name>
<accession>A0A382Z462</accession>
<evidence type="ECO:0000256" key="1">
    <source>
        <dbReference type="SAM" id="MobiDB-lite"/>
    </source>
</evidence>
<dbReference type="EMBL" id="UINC01180876">
    <property type="protein sequence ID" value="SVD90287.1"/>
    <property type="molecule type" value="Genomic_DNA"/>
</dbReference>
<evidence type="ECO:0000259" key="2">
    <source>
        <dbReference type="Pfam" id="PF01717"/>
    </source>
</evidence>
<gene>
    <name evidence="3" type="ORF">METZ01_LOCUS443141</name>
</gene>
<dbReference type="PANTHER" id="PTHR43844">
    <property type="entry name" value="METHIONINE SYNTHASE"/>
    <property type="match status" value="1"/>
</dbReference>
<dbReference type="AlphaFoldDB" id="A0A382Z462"/>
<organism evidence="3">
    <name type="scientific">marine metagenome</name>
    <dbReference type="NCBI Taxonomy" id="408172"/>
    <lineage>
        <taxon>unclassified sequences</taxon>
        <taxon>metagenomes</taxon>
        <taxon>ecological metagenomes</taxon>
    </lineage>
</organism>
<protein>
    <recommendedName>
        <fullName evidence="2">Cobalamin-independent methionine synthase MetE C-terminal/archaeal domain-containing protein</fullName>
    </recommendedName>
</protein>
<dbReference type="InterPro" id="IPR038071">
    <property type="entry name" value="UROD/MetE-like_sf"/>
</dbReference>
<feature type="region of interest" description="Disordered" evidence="1">
    <location>
        <begin position="1"/>
        <end position="20"/>
    </location>
</feature>
<feature type="domain" description="Cobalamin-independent methionine synthase MetE C-terminal/archaeal" evidence="2">
    <location>
        <begin position="9"/>
        <end position="85"/>
    </location>
</feature>
<proteinExistence type="predicted"/>